<name>A0AAV7VPE5_PLEWA</name>
<sequence length="95" mass="10627">MSGFGRCNRVTGNLFPDVDPRAASRYPGGTSGRQGTERTSANLDIRVKAEIEKGLLTRPGKREDAEDEHREEGQRERPDTNREEKTPETGEHTCN</sequence>
<keyword evidence="3" id="KW-1185">Reference proteome</keyword>
<comment type="caution">
    <text evidence="2">The sequence shown here is derived from an EMBL/GenBank/DDBJ whole genome shotgun (WGS) entry which is preliminary data.</text>
</comment>
<evidence type="ECO:0000256" key="1">
    <source>
        <dbReference type="SAM" id="MobiDB-lite"/>
    </source>
</evidence>
<feature type="region of interest" description="Disordered" evidence="1">
    <location>
        <begin position="1"/>
        <end position="95"/>
    </location>
</feature>
<feature type="compositionally biased region" description="Basic and acidic residues" evidence="1">
    <location>
        <begin position="45"/>
        <end position="95"/>
    </location>
</feature>
<evidence type="ECO:0000313" key="3">
    <source>
        <dbReference type="Proteomes" id="UP001066276"/>
    </source>
</evidence>
<accession>A0AAV7VPE5</accession>
<dbReference type="Proteomes" id="UP001066276">
    <property type="component" value="Chromosome 2_1"/>
</dbReference>
<evidence type="ECO:0000313" key="2">
    <source>
        <dbReference type="EMBL" id="KAJ1202241.1"/>
    </source>
</evidence>
<feature type="compositionally biased region" description="Polar residues" evidence="1">
    <location>
        <begin position="33"/>
        <end position="42"/>
    </location>
</feature>
<dbReference type="EMBL" id="JANPWB010000003">
    <property type="protein sequence ID" value="KAJ1202241.1"/>
    <property type="molecule type" value="Genomic_DNA"/>
</dbReference>
<proteinExistence type="predicted"/>
<dbReference type="AlphaFoldDB" id="A0AAV7VPE5"/>
<organism evidence="2 3">
    <name type="scientific">Pleurodeles waltl</name>
    <name type="common">Iberian ribbed newt</name>
    <dbReference type="NCBI Taxonomy" id="8319"/>
    <lineage>
        <taxon>Eukaryota</taxon>
        <taxon>Metazoa</taxon>
        <taxon>Chordata</taxon>
        <taxon>Craniata</taxon>
        <taxon>Vertebrata</taxon>
        <taxon>Euteleostomi</taxon>
        <taxon>Amphibia</taxon>
        <taxon>Batrachia</taxon>
        <taxon>Caudata</taxon>
        <taxon>Salamandroidea</taxon>
        <taxon>Salamandridae</taxon>
        <taxon>Pleurodelinae</taxon>
        <taxon>Pleurodeles</taxon>
    </lineage>
</organism>
<reference evidence="2" key="1">
    <citation type="journal article" date="2022" name="bioRxiv">
        <title>Sequencing and chromosome-scale assembly of the giantPleurodeles waltlgenome.</title>
        <authorList>
            <person name="Brown T."/>
            <person name="Elewa A."/>
            <person name="Iarovenko S."/>
            <person name="Subramanian E."/>
            <person name="Araus A.J."/>
            <person name="Petzold A."/>
            <person name="Susuki M."/>
            <person name="Suzuki K.-i.T."/>
            <person name="Hayashi T."/>
            <person name="Toyoda A."/>
            <person name="Oliveira C."/>
            <person name="Osipova E."/>
            <person name="Leigh N.D."/>
            <person name="Simon A."/>
            <person name="Yun M.H."/>
        </authorList>
    </citation>
    <scope>NUCLEOTIDE SEQUENCE</scope>
    <source>
        <strain evidence="2">20211129_DDA</strain>
        <tissue evidence="2">Liver</tissue>
    </source>
</reference>
<protein>
    <submittedName>
        <fullName evidence="2">Uncharacterized protein</fullName>
    </submittedName>
</protein>
<gene>
    <name evidence="2" type="ORF">NDU88_006041</name>
</gene>